<dbReference type="Pfam" id="PF01048">
    <property type="entry name" value="PNP_UDP_1"/>
    <property type="match status" value="1"/>
</dbReference>
<dbReference type="STRING" id="1423744.FC86_GL000709"/>
<gene>
    <name evidence="7" type="ORF">FC86_GL000709</name>
</gene>
<dbReference type="PATRIC" id="fig|1423744.4.peg.729"/>
<evidence type="ECO:0000256" key="2">
    <source>
        <dbReference type="ARBA" id="ARBA00011974"/>
    </source>
</evidence>
<evidence type="ECO:0000259" key="6">
    <source>
        <dbReference type="Pfam" id="PF01048"/>
    </source>
</evidence>
<dbReference type="OrthoDB" id="9792278at2"/>
<dbReference type="SUPFAM" id="SSF53167">
    <property type="entry name" value="Purine and uridine phosphorylases"/>
    <property type="match status" value="1"/>
</dbReference>
<dbReference type="Proteomes" id="UP000051378">
    <property type="component" value="Unassembled WGS sequence"/>
</dbReference>
<keyword evidence="3" id="KW-0028">Amino-acid biosynthesis</keyword>
<evidence type="ECO:0000313" key="7">
    <source>
        <dbReference type="EMBL" id="KRN03603.1"/>
    </source>
</evidence>
<name>A0A0R2DJG8_9LACO</name>
<dbReference type="NCBIfam" id="NF004079">
    <property type="entry name" value="PRK05584.1"/>
    <property type="match status" value="1"/>
</dbReference>
<proteinExistence type="predicted"/>
<evidence type="ECO:0000256" key="5">
    <source>
        <dbReference type="ARBA" id="ARBA00023167"/>
    </source>
</evidence>
<dbReference type="InterPro" id="IPR035994">
    <property type="entry name" value="Nucleoside_phosphorylase_sf"/>
</dbReference>
<comment type="pathway">
    <text evidence="1">Amino-acid biosynthesis; L-methionine biosynthesis via salvage pathway; S-methyl-5-thio-alpha-D-ribose 1-phosphate from S-methyl-5'-thioadenosine (hydrolase route): step 1/2.</text>
</comment>
<dbReference type="EC" id="3.2.2.9" evidence="2"/>
<dbReference type="GO" id="GO:0008930">
    <property type="term" value="F:methylthioadenosine nucleosidase activity"/>
    <property type="evidence" value="ECO:0007669"/>
    <property type="project" value="InterPro"/>
</dbReference>
<sequence length="230" mass="25600">MKIGIIVPMSEEREYYLEQFENIKRSVVGPTEVYEAQYHDFEIVIVLSGIGKVQAAMTTTLLMQEFKPDLVIMTGSAGALSDELEIGDVVVANELVYHDADSTQDGYKLGQLPGQPERYETSRYYNEQLLQALTQLSVPNTTGLVVTGDMFVGKLETKQHIISNFPDALCVEMEGAAIAQVLNNYQVPMVGIRSISDKSDMSSDMTFDHFVKFAGKNAAKIVFHFLDNLK</sequence>
<keyword evidence="4" id="KW-0378">Hydrolase</keyword>
<dbReference type="GO" id="GO:0009164">
    <property type="term" value="P:nucleoside catabolic process"/>
    <property type="evidence" value="ECO:0007669"/>
    <property type="project" value="InterPro"/>
</dbReference>
<keyword evidence="8" id="KW-1185">Reference proteome</keyword>
<evidence type="ECO:0000256" key="3">
    <source>
        <dbReference type="ARBA" id="ARBA00022605"/>
    </source>
</evidence>
<dbReference type="GO" id="GO:0019509">
    <property type="term" value="P:L-methionine salvage from methylthioadenosine"/>
    <property type="evidence" value="ECO:0007669"/>
    <property type="project" value="UniProtKB-UniPathway"/>
</dbReference>
<keyword evidence="5" id="KW-0486">Methionine biosynthesis</keyword>
<protein>
    <recommendedName>
        <fullName evidence="2">adenosylhomocysteine nucleosidase</fullName>
        <ecNumber evidence="2">3.2.2.9</ecNumber>
    </recommendedName>
</protein>
<dbReference type="GO" id="GO:0005829">
    <property type="term" value="C:cytosol"/>
    <property type="evidence" value="ECO:0007669"/>
    <property type="project" value="TreeGrafter"/>
</dbReference>
<dbReference type="PANTHER" id="PTHR46832:SF1">
    <property type="entry name" value="5'-METHYLTHIOADENOSINE_S-ADENOSYLHOMOCYSTEINE NUCLEOSIDASE"/>
    <property type="match status" value="1"/>
</dbReference>
<comment type="caution">
    <text evidence="7">The sequence shown here is derived from an EMBL/GenBank/DDBJ whole genome shotgun (WGS) entry which is preliminary data.</text>
</comment>
<dbReference type="InterPro" id="IPR010049">
    <property type="entry name" value="MTA_SAH_Nsdase"/>
</dbReference>
<accession>A0A0R2DJG8</accession>
<feature type="domain" description="Nucleoside phosphorylase" evidence="6">
    <location>
        <begin position="2"/>
        <end position="226"/>
    </location>
</feature>
<evidence type="ECO:0000256" key="4">
    <source>
        <dbReference type="ARBA" id="ARBA00022801"/>
    </source>
</evidence>
<dbReference type="PANTHER" id="PTHR46832">
    <property type="entry name" value="5'-METHYLTHIOADENOSINE/S-ADENOSYLHOMOCYSTEINE NUCLEOSIDASE"/>
    <property type="match status" value="1"/>
</dbReference>
<dbReference type="CDD" id="cd09008">
    <property type="entry name" value="MTAN"/>
    <property type="match status" value="1"/>
</dbReference>
<dbReference type="EMBL" id="AYZL01000020">
    <property type="protein sequence ID" value="KRN03603.1"/>
    <property type="molecule type" value="Genomic_DNA"/>
</dbReference>
<dbReference type="RefSeq" id="WP_056974926.1">
    <property type="nucleotide sequence ID" value="NZ_AYZL01000020.1"/>
</dbReference>
<dbReference type="GO" id="GO:0008782">
    <property type="term" value="F:adenosylhomocysteine nucleosidase activity"/>
    <property type="evidence" value="ECO:0007669"/>
    <property type="project" value="UniProtKB-EC"/>
</dbReference>
<dbReference type="Gene3D" id="3.40.50.1580">
    <property type="entry name" value="Nucleoside phosphorylase domain"/>
    <property type="match status" value="1"/>
</dbReference>
<reference evidence="7 8" key="1">
    <citation type="journal article" date="2015" name="Genome Announc.">
        <title>Expanding the biotechnology potential of lactobacilli through comparative genomics of 213 strains and associated genera.</title>
        <authorList>
            <person name="Sun Z."/>
            <person name="Harris H.M."/>
            <person name="McCann A."/>
            <person name="Guo C."/>
            <person name="Argimon S."/>
            <person name="Zhang W."/>
            <person name="Yang X."/>
            <person name="Jeffery I.B."/>
            <person name="Cooney J.C."/>
            <person name="Kagawa T.F."/>
            <person name="Liu W."/>
            <person name="Song Y."/>
            <person name="Salvetti E."/>
            <person name="Wrobel A."/>
            <person name="Rasinkangas P."/>
            <person name="Parkhill J."/>
            <person name="Rea M.C."/>
            <person name="O'Sullivan O."/>
            <person name="Ritari J."/>
            <person name="Douillard F.P."/>
            <person name="Paul Ross R."/>
            <person name="Yang R."/>
            <person name="Briner A.E."/>
            <person name="Felis G.E."/>
            <person name="de Vos W.M."/>
            <person name="Barrangou R."/>
            <person name="Klaenhammer T.R."/>
            <person name="Caufield P.W."/>
            <person name="Cui Y."/>
            <person name="Zhang H."/>
            <person name="O'Toole P.W."/>
        </authorList>
    </citation>
    <scope>NUCLEOTIDE SEQUENCE [LARGE SCALE GENOMIC DNA]</scope>
    <source>
        <strain evidence="7 8">DSM 23037</strain>
    </source>
</reference>
<evidence type="ECO:0000256" key="1">
    <source>
        <dbReference type="ARBA" id="ARBA00004945"/>
    </source>
</evidence>
<dbReference type="AlphaFoldDB" id="A0A0R2DJG8"/>
<dbReference type="NCBIfam" id="TIGR01704">
    <property type="entry name" value="MTA_SAH-Nsdase"/>
    <property type="match status" value="1"/>
</dbReference>
<organism evidence="7 8">
    <name type="scientific">Holzapfeliella floricola DSM 23037 = JCM 16512</name>
    <dbReference type="NCBI Taxonomy" id="1423744"/>
    <lineage>
        <taxon>Bacteria</taxon>
        <taxon>Bacillati</taxon>
        <taxon>Bacillota</taxon>
        <taxon>Bacilli</taxon>
        <taxon>Lactobacillales</taxon>
        <taxon>Lactobacillaceae</taxon>
        <taxon>Holzapfeliella</taxon>
    </lineage>
</organism>
<dbReference type="GO" id="GO:0019284">
    <property type="term" value="P:L-methionine salvage from S-adenosylmethionine"/>
    <property type="evidence" value="ECO:0007669"/>
    <property type="project" value="TreeGrafter"/>
</dbReference>
<dbReference type="UniPathway" id="UPA00904">
    <property type="reaction ID" value="UER00871"/>
</dbReference>
<dbReference type="InterPro" id="IPR000845">
    <property type="entry name" value="Nucleoside_phosphorylase_d"/>
</dbReference>
<evidence type="ECO:0000313" key="8">
    <source>
        <dbReference type="Proteomes" id="UP000051378"/>
    </source>
</evidence>